<dbReference type="GO" id="GO:0005886">
    <property type="term" value="C:plasma membrane"/>
    <property type="evidence" value="ECO:0007669"/>
    <property type="project" value="Ensembl"/>
</dbReference>
<feature type="domain" description="EGF-like" evidence="11">
    <location>
        <begin position="60"/>
        <end position="100"/>
    </location>
</feature>
<dbReference type="GO" id="GO:0043410">
    <property type="term" value="P:positive regulation of MAPK cascade"/>
    <property type="evidence" value="ECO:0007669"/>
    <property type="project" value="Ensembl"/>
</dbReference>
<dbReference type="SUPFAM" id="SSF57196">
    <property type="entry name" value="EGF/Laminin"/>
    <property type="match status" value="1"/>
</dbReference>
<keyword evidence="6 10" id="KW-0472">Membrane</keyword>
<evidence type="ECO:0000256" key="7">
    <source>
        <dbReference type="ARBA" id="ARBA00023157"/>
    </source>
</evidence>
<dbReference type="PANTHER" id="PTHR10740:SF10">
    <property type="entry name" value="EPIGEN"/>
    <property type="match status" value="1"/>
</dbReference>
<dbReference type="OMA" id="ERCEHLM"/>
<evidence type="ECO:0000256" key="8">
    <source>
        <dbReference type="ARBA" id="ARBA00023180"/>
    </source>
</evidence>
<reference evidence="12" key="2">
    <citation type="submission" date="2025-08" db="UniProtKB">
        <authorList>
            <consortium name="Ensembl"/>
        </authorList>
    </citation>
    <scope>IDENTIFICATION</scope>
</reference>
<dbReference type="GO" id="GO:0007173">
    <property type="term" value="P:epidermal growth factor receptor signaling pathway"/>
    <property type="evidence" value="ECO:0007669"/>
    <property type="project" value="Ensembl"/>
</dbReference>
<name>A0A670JFA6_PODMU</name>
<feature type="disulfide bond" evidence="9">
    <location>
        <begin position="90"/>
        <end position="99"/>
    </location>
</feature>
<evidence type="ECO:0000256" key="4">
    <source>
        <dbReference type="ARBA" id="ARBA00022989"/>
    </source>
</evidence>
<gene>
    <name evidence="12" type="primary">EPGN</name>
</gene>
<dbReference type="GO" id="GO:0001525">
    <property type="term" value="P:angiogenesis"/>
    <property type="evidence" value="ECO:0007669"/>
    <property type="project" value="Ensembl"/>
</dbReference>
<evidence type="ECO:0000256" key="9">
    <source>
        <dbReference type="PROSITE-ProRule" id="PRU00076"/>
    </source>
</evidence>
<evidence type="ECO:0000256" key="2">
    <source>
        <dbReference type="ARBA" id="ARBA00022536"/>
    </source>
</evidence>
<dbReference type="InterPro" id="IPR000742">
    <property type="entry name" value="EGF"/>
</dbReference>
<dbReference type="PANTHER" id="PTHR10740">
    <property type="entry name" value="TRANSFORMING GROWTH FACTOR ALPHA"/>
    <property type="match status" value="1"/>
</dbReference>
<keyword evidence="4 10" id="KW-1133">Transmembrane helix</keyword>
<dbReference type="GO" id="GO:0045840">
    <property type="term" value="P:positive regulation of mitotic nuclear division"/>
    <property type="evidence" value="ECO:0007669"/>
    <property type="project" value="Ensembl"/>
</dbReference>
<dbReference type="Ensembl" id="ENSPMRT00000023675.1">
    <property type="protein sequence ID" value="ENSPMRP00000022284.1"/>
    <property type="gene ID" value="ENSPMRG00000014490.1"/>
</dbReference>
<keyword evidence="5" id="KW-0339">Growth factor</keyword>
<evidence type="ECO:0000256" key="6">
    <source>
        <dbReference type="ARBA" id="ARBA00023136"/>
    </source>
</evidence>
<comment type="subcellular location">
    <subcellularLocation>
        <location evidence="1">Membrane</location>
        <topology evidence="1">Single-pass type I membrane protein</topology>
    </subcellularLocation>
</comment>
<evidence type="ECO:0000259" key="11">
    <source>
        <dbReference type="PROSITE" id="PS50026"/>
    </source>
</evidence>
<protein>
    <submittedName>
        <fullName evidence="12">Epithelial mitogen</fullName>
    </submittedName>
</protein>
<keyword evidence="3 10" id="KW-0812">Transmembrane</keyword>
<dbReference type="GO" id="GO:0005615">
    <property type="term" value="C:extracellular space"/>
    <property type="evidence" value="ECO:0007669"/>
    <property type="project" value="Ensembl"/>
</dbReference>
<evidence type="ECO:0000256" key="1">
    <source>
        <dbReference type="ARBA" id="ARBA00004479"/>
    </source>
</evidence>
<comment type="caution">
    <text evidence="9">Lacks conserved residue(s) required for the propagation of feature annotation.</text>
</comment>
<dbReference type="GO" id="GO:0030297">
    <property type="term" value="F:transmembrane receptor protein tyrosine kinase activator activity"/>
    <property type="evidence" value="ECO:0007669"/>
    <property type="project" value="Ensembl"/>
</dbReference>
<proteinExistence type="predicted"/>
<evidence type="ECO:0000256" key="10">
    <source>
        <dbReference type="SAM" id="Phobius"/>
    </source>
</evidence>
<dbReference type="Proteomes" id="UP000472272">
    <property type="component" value="Chromosome 13"/>
</dbReference>
<keyword evidence="13" id="KW-1185">Reference proteome</keyword>
<dbReference type="SMART" id="SM00181">
    <property type="entry name" value="EGF"/>
    <property type="match status" value="1"/>
</dbReference>
<evidence type="ECO:0000256" key="5">
    <source>
        <dbReference type="ARBA" id="ARBA00023030"/>
    </source>
</evidence>
<reference evidence="12" key="3">
    <citation type="submission" date="2025-09" db="UniProtKB">
        <authorList>
            <consortium name="Ensembl"/>
        </authorList>
    </citation>
    <scope>IDENTIFICATION</scope>
</reference>
<evidence type="ECO:0000313" key="13">
    <source>
        <dbReference type="Proteomes" id="UP000472272"/>
    </source>
</evidence>
<dbReference type="GeneTree" id="ENSGT00510000048556"/>
<keyword evidence="7 9" id="KW-1015">Disulfide bond</keyword>
<dbReference type="PROSITE" id="PS00022">
    <property type="entry name" value="EGF_1"/>
    <property type="match status" value="1"/>
</dbReference>
<feature type="transmembrane region" description="Helical" evidence="10">
    <location>
        <begin position="115"/>
        <end position="137"/>
    </location>
</feature>
<dbReference type="PRINTS" id="PR00009">
    <property type="entry name" value="EGFTGF"/>
</dbReference>
<organism evidence="12 13">
    <name type="scientific">Podarcis muralis</name>
    <name type="common">Wall lizard</name>
    <name type="synonym">Lacerta muralis</name>
    <dbReference type="NCBI Taxonomy" id="64176"/>
    <lineage>
        <taxon>Eukaryota</taxon>
        <taxon>Metazoa</taxon>
        <taxon>Chordata</taxon>
        <taxon>Craniata</taxon>
        <taxon>Vertebrata</taxon>
        <taxon>Euteleostomi</taxon>
        <taxon>Lepidosauria</taxon>
        <taxon>Squamata</taxon>
        <taxon>Bifurcata</taxon>
        <taxon>Unidentata</taxon>
        <taxon>Episquamata</taxon>
        <taxon>Laterata</taxon>
        <taxon>Lacertibaenia</taxon>
        <taxon>Lacertidae</taxon>
        <taxon>Podarcis</taxon>
    </lineage>
</organism>
<dbReference type="GO" id="GO:0008083">
    <property type="term" value="F:growth factor activity"/>
    <property type="evidence" value="ECO:0007669"/>
    <property type="project" value="UniProtKB-KW"/>
</dbReference>
<dbReference type="AlphaFoldDB" id="A0A670JFA6"/>
<evidence type="ECO:0000313" key="12">
    <source>
        <dbReference type="Ensembl" id="ENSPMRP00000022284.1"/>
    </source>
</evidence>
<dbReference type="FunFam" id="2.10.25.10:FF:000641">
    <property type="entry name" value="epigen isoform X4"/>
    <property type="match status" value="1"/>
</dbReference>
<sequence length="152" mass="17361">MHNSLQLQRTEDGNLCSINVREAKEHKQKEQKYLERRTGEKSPQARMTAGHLASSTYQENVQSCLEDQHSYCINGICIFNKELQVPTCRCLTGYSGERCEHLMLNSHAQDPYDHYIAVGIGAGILLIGIFAAIYCCLRKRYRKTRLLLQSLP</sequence>
<dbReference type="GO" id="GO:0050679">
    <property type="term" value="P:positive regulation of epithelial cell proliferation"/>
    <property type="evidence" value="ECO:0007669"/>
    <property type="project" value="Ensembl"/>
</dbReference>
<accession>A0A670JFA6</accession>
<keyword evidence="8" id="KW-0325">Glycoprotein</keyword>
<dbReference type="PROSITE" id="PS01186">
    <property type="entry name" value="EGF_2"/>
    <property type="match status" value="1"/>
</dbReference>
<evidence type="ECO:0000256" key="3">
    <source>
        <dbReference type="ARBA" id="ARBA00022692"/>
    </source>
</evidence>
<dbReference type="Gene3D" id="2.10.25.10">
    <property type="entry name" value="Laminin"/>
    <property type="match status" value="1"/>
</dbReference>
<dbReference type="GO" id="GO:0000165">
    <property type="term" value="P:MAPK cascade"/>
    <property type="evidence" value="ECO:0007669"/>
    <property type="project" value="Ensembl"/>
</dbReference>
<reference evidence="12 13" key="1">
    <citation type="journal article" date="2019" name="Proc. Natl. Acad. Sci. U.S.A.">
        <title>Regulatory changes in pterin and carotenoid genes underlie balanced color polymorphisms in the wall lizard.</title>
        <authorList>
            <person name="Andrade P."/>
            <person name="Pinho C."/>
            <person name="Perez I de Lanuza G."/>
            <person name="Afonso S."/>
            <person name="Brejcha J."/>
            <person name="Rubin C.J."/>
            <person name="Wallerman O."/>
            <person name="Pereira P."/>
            <person name="Sabatino S.J."/>
            <person name="Bellati A."/>
            <person name="Pellitteri-Rosa D."/>
            <person name="Bosakova Z."/>
            <person name="Bunikis I."/>
            <person name="Carretero M.A."/>
            <person name="Feiner N."/>
            <person name="Marsik P."/>
            <person name="Pauperio F."/>
            <person name="Salvi D."/>
            <person name="Soler L."/>
            <person name="While G.M."/>
            <person name="Uller T."/>
            <person name="Font E."/>
            <person name="Andersson L."/>
            <person name="Carneiro M."/>
        </authorList>
    </citation>
    <scope>NUCLEOTIDE SEQUENCE</scope>
</reference>
<dbReference type="PROSITE" id="PS50026">
    <property type="entry name" value="EGF_3"/>
    <property type="match status" value="1"/>
</dbReference>
<keyword evidence="2 9" id="KW-0245">EGF-like domain</keyword>
<dbReference type="GO" id="GO:0005154">
    <property type="term" value="F:epidermal growth factor receptor binding"/>
    <property type="evidence" value="ECO:0007669"/>
    <property type="project" value="Ensembl"/>
</dbReference>